<evidence type="ECO:0000313" key="4">
    <source>
        <dbReference type="Proteomes" id="UP001286313"/>
    </source>
</evidence>
<reference evidence="3" key="1">
    <citation type="submission" date="2023-10" db="EMBL/GenBank/DDBJ databases">
        <title>Genome assemblies of two species of porcelain crab, Petrolisthes cinctipes and Petrolisthes manimaculis (Anomura: Porcellanidae).</title>
        <authorList>
            <person name="Angst P."/>
        </authorList>
    </citation>
    <scope>NUCLEOTIDE SEQUENCE</scope>
    <source>
        <strain evidence="3">PB745_01</strain>
        <tissue evidence="3">Gill</tissue>
    </source>
</reference>
<dbReference type="SUPFAM" id="SSF52540">
    <property type="entry name" value="P-loop containing nucleoside triphosphate hydrolases"/>
    <property type="match status" value="1"/>
</dbReference>
<name>A0AAE1KXD8_PETCI</name>
<feature type="domain" description="DZIP3-like HEPN" evidence="2">
    <location>
        <begin position="78"/>
        <end position="140"/>
    </location>
</feature>
<dbReference type="InterPro" id="IPR041249">
    <property type="entry name" value="HEPN_DZIP3"/>
</dbReference>
<dbReference type="PANTHER" id="PTHR46312">
    <property type="entry name" value="NACHT DOMAIN-CONTAINING PROTEIN"/>
    <property type="match status" value="1"/>
</dbReference>
<accession>A0AAE1KXD8</accession>
<sequence length="874" mass="98728">MEGHNLDTPVRDINFQRYCSCVFEVGQRVMCRAFLYLYHHHHQDPNVYVGQRLDVIPNGWARIGAIGKAALARRESPINMDICLLYILLQRTCGLKPDTQNNSVWNSPTSDTVAEELEHQLYLLKEIRNNLAHDTNAYMNLTKQELIEKVNVLERLCCNIVTKAAIHTGRSSDTVATDTSRITSQLHDILTSSLPPKIHPQEWSIMAHEEQRAALPQSQEFFAQAHLRLPRNEEAPPEGDVNFLHTFLSWRYSDGSPIQVIIVKGQAGVGKTKWCKEVWKSSVSSKMTDSTEYDLVVKVECSQVTTRDVGRLIKEELLPQASQDCDPGQVVNLLTSLRVVWLLDGMEEPAPEAIHLLQQIINKFSDKHLVLVTCQHSYVNEVLTRVQNKRVIEITLEGLSRNGFHSLLKHLLQNEQLYSRFVKDAKDLNAEVVKELFNPLKLTLAVTLWQEGTLDLGNKASFPQLYSAVERALVVKVSARMADKWGLTTREARDRMYAWLKELYCLAFQMTLKNQLVSLDKHNTELLKEKSLLLLPSYSDCFSTFLTSQPDINSSETTYRFIHLSQQYYLAAQYVCQQLLSDSSQELMSLLHVDVSNVTDSDVSNVTDTDVGNVTDTDVNNVTDTDVSNVTDTDVNNVTDTDVNNVTDTDVNNVTDTNVGNVIDTNVNNVTDTNVNNVTDTDVNNVTDTSQYDQLYDTLLWVFSILDSRSELNERIEKTLTSVLSHCRRCDWMEVVHHAGYSDNLARLVGQYMSDTWYVTNRHLGAATLLLKHTTPSLLSVNITANYNSLHQHLMPFLEQVALADTKVGEFLLWSMRVVCVIRASGSLTLTSNNSLATHRGATTSQGDFELSGRHSLNRCYEELSVRLIRDGCA</sequence>
<evidence type="ECO:0008006" key="5">
    <source>
        <dbReference type="Google" id="ProtNLM"/>
    </source>
</evidence>
<dbReference type="EMBL" id="JAWQEG010000810">
    <property type="protein sequence ID" value="KAK3885325.1"/>
    <property type="molecule type" value="Genomic_DNA"/>
</dbReference>
<dbReference type="PANTHER" id="PTHR46312:SF2">
    <property type="entry name" value="NUCLEOTIDE-BINDING OLIGOMERIZATION DOMAIN-CONTAINING PROTEIN 2-LIKE"/>
    <property type="match status" value="1"/>
</dbReference>
<protein>
    <recommendedName>
        <fullName evidence="5">NACHT domain-containing protein</fullName>
    </recommendedName>
</protein>
<proteinExistence type="predicted"/>
<feature type="domain" description="NACHT" evidence="1">
    <location>
        <begin position="260"/>
        <end position="414"/>
    </location>
</feature>
<dbReference type="Pfam" id="PF18738">
    <property type="entry name" value="HEPN_DZIP3"/>
    <property type="match status" value="1"/>
</dbReference>
<evidence type="ECO:0000259" key="2">
    <source>
        <dbReference type="Pfam" id="PF18738"/>
    </source>
</evidence>
<dbReference type="InterPro" id="IPR027417">
    <property type="entry name" value="P-loop_NTPase"/>
</dbReference>
<evidence type="ECO:0000259" key="1">
    <source>
        <dbReference type="Pfam" id="PF05729"/>
    </source>
</evidence>
<dbReference type="AlphaFoldDB" id="A0AAE1KXD8"/>
<dbReference type="Pfam" id="PF05729">
    <property type="entry name" value="NACHT"/>
    <property type="match status" value="1"/>
</dbReference>
<dbReference type="InterPro" id="IPR007111">
    <property type="entry name" value="NACHT_NTPase"/>
</dbReference>
<dbReference type="Gene3D" id="3.40.50.300">
    <property type="entry name" value="P-loop containing nucleotide triphosphate hydrolases"/>
    <property type="match status" value="1"/>
</dbReference>
<evidence type="ECO:0000313" key="3">
    <source>
        <dbReference type="EMBL" id="KAK3885325.1"/>
    </source>
</evidence>
<organism evidence="3 4">
    <name type="scientific">Petrolisthes cinctipes</name>
    <name type="common">Flat porcelain crab</name>
    <dbReference type="NCBI Taxonomy" id="88211"/>
    <lineage>
        <taxon>Eukaryota</taxon>
        <taxon>Metazoa</taxon>
        <taxon>Ecdysozoa</taxon>
        <taxon>Arthropoda</taxon>
        <taxon>Crustacea</taxon>
        <taxon>Multicrustacea</taxon>
        <taxon>Malacostraca</taxon>
        <taxon>Eumalacostraca</taxon>
        <taxon>Eucarida</taxon>
        <taxon>Decapoda</taxon>
        <taxon>Pleocyemata</taxon>
        <taxon>Anomura</taxon>
        <taxon>Galatheoidea</taxon>
        <taxon>Porcellanidae</taxon>
        <taxon>Petrolisthes</taxon>
    </lineage>
</organism>
<comment type="caution">
    <text evidence="3">The sequence shown here is derived from an EMBL/GenBank/DDBJ whole genome shotgun (WGS) entry which is preliminary data.</text>
</comment>
<gene>
    <name evidence="3" type="ORF">Pcinc_010447</name>
</gene>
<dbReference type="Proteomes" id="UP001286313">
    <property type="component" value="Unassembled WGS sequence"/>
</dbReference>
<keyword evidence="4" id="KW-1185">Reference proteome</keyword>